<dbReference type="AlphaFoldDB" id="A0A1J5R723"/>
<feature type="compositionally biased region" description="Basic residues" evidence="1">
    <location>
        <begin position="13"/>
        <end position="38"/>
    </location>
</feature>
<feature type="compositionally biased region" description="Low complexity" evidence="1">
    <location>
        <begin position="105"/>
        <end position="114"/>
    </location>
</feature>
<evidence type="ECO:0000256" key="1">
    <source>
        <dbReference type="SAM" id="MobiDB-lite"/>
    </source>
</evidence>
<evidence type="ECO:0000313" key="2">
    <source>
        <dbReference type="EMBL" id="OIQ85515.1"/>
    </source>
</evidence>
<comment type="caution">
    <text evidence="2">The sequence shown here is derived from an EMBL/GenBank/DDBJ whole genome shotgun (WGS) entry which is preliminary data.</text>
</comment>
<feature type="compositionally biased region" description="Basic and acidic residues" evidence="1">
    <location>
        <begin position="203"/>
        <end position="217"/>
    </location>
</feature>
<name>A0A1J5R723_9ZZZZ</name>
<feature type="region of interest" description="Disordered" evidence="1">
    <location>
        <begin position="13"/>
        <end position="41"/>
    </location>
</feature>
<dbReference type="EMBL" id="MLJW01000538">
    <property type="protein sequence ID" value="OIQ85515.1"/>
    <property type="molecule type" value="Genomic_DNA"/>
</dbReference>
<feature type="region of interest" description="Disordered" evidence="1">
    <location>
        <begin position="95"/>
        <end position="144"/>
    </location>
</feature>
<feature type="region of interest" description="Disordered" evidence="1">
    <location>
        <begin position="191"/>
        <end position="264"/>
    </location>
</feature>
<organism evidence="2">
    <name type="scientific">mine drainage metagenome</name>
    <dbReference type="NCBI Taxonomy" id="410659"/>
    <lineage>
        <taxon>unclassified sequences</taxon>
        <taxon>metagenomes</taxon>
        <taxon>ecological metagenomes</taxon>
    </lineage>
</organism>
<proteinExistence type="predicted"/>
<sequence length="264" mass="30519">MLARHIALVQRIDHHHRHRQRRQPLRYRRGRRAGHQGLHRGTAQALVDGLEARGKPALRVVHADHRRRQHALFQRIRGDLRLLLHLRVQALGAAADQTHGEQQRQQDGQGQQREAPVQPHQIAEQRQQRETVAHQGEQAGEDHAQRQLRLVHRRADQAAGAFALQLRELGMHNLAVHQRAHPRQHVLRHPLCEKLRGQPRQSAHREQPKQDRRDRPQGEIAVRCEANVEHMLHQRRKRRLGRRDDGGEEDDEQCGGAVAGVGRE</sequence>
<gene>
    <name evidence="2" type="ORF">GALL_326260</name>
</gene>
<reference evidence="2" key="1">
    <citation type="submission" date="2016-10" db="EMBL/GenBank/DDBJ databases">
        <title>Sequence of Gallionella enrichment culture.</title>
        <authorList>
            <person name="Poehlein A."/>
            <person name="Muehling M."/>
            <person name="Daniel R."/>
        </authorList>
    </citation>
    <scope>NUCLEOTIDE SEQUENCE</scope>
</reference>
<protein>
    <submittedName>
        <fullName evidence="2">Uncharacterized protein</fullName>
    </submittedName>
</protein>
<accession>A0A1J5R723</accession>